<feature type="region of interest" description="Disordered" evidence="2">
    <location>
        <begin position="280"/>
        <end position="302"/>
    </location>
</feature>
<feature type="domain" description="Band 7" evidence="3">
    <location>
        <begin position="44"/>
        <end position="201"/>
    </location>
</feature>
<dbReference type="InterPro" id="IPR001107">
    <property type="entry name" value="Band_7"/>
</dbReference>
<name>A0A1E3QJT2_9ASCO</name>
<dbReference type="Gene3D" id="3.30.479.30">
    <property type="entry name" value="Band 7 domain"/>
    <property type="match status" value="1"/>
</dbReference>
<dbReference type="EMBL" id="KV454437">
    <property type="protein sequence ID" value="ODQ77939.1"/>
    <property type="molecule type" value="Genomic_DNA"/>
</dbReference>
<dbReference type="GO" id="GO:0005886">
    <property type="term" value="C:plasma membrane"/>
    <property type="evidence" value="ECO:0007669"/>
    <property type="project" value="InterPro"/>
</dbReference>
<dbReference type="Proteomes" id="UP000094336">
    <property type="component" value="Unassembled WGS sequence"/>
</dbReference>
<evidence type="ECO:0000259" key="3">
    <source>
        <dbReference type="SMART" id="SM00244"/>
    </source>
</evidence>
<comment type="similarity">
    <text evidence="1">Belongs to the band 7/mec-2 family.</text>
</comment>
<dbReference type="InterPro" id="IPR036013">
    <property type="entry name" value="Band_7/SPFH_dom_sf"/>
</dbReference>
<evidence type="ECO:0000313" key="5">
    <source>
        <dbReference type="Proteomes" id="UP000094336"/>
    </source>
</evidence>
<gene>
    <name evidence="4" type="ORF">BABINDRAFT_40462</name>
</gene>
<evidence type="ECO:0000256" key="1">
    <source>
        <dbReference type="ARBA" id="ARBA00008164"/>
    </source>
</evidence>
<dbReference type="STRING" id="984486.A0A1E3QJT2"/>
<dbReference type="InterPro" id="IPR043202">
    <property type="entry name" value="Band-7_stomatin-like"/>
</dbReference>
<protein>
    <recommendedName>
        <fullName evidence="3">Band 7 domain-containing protein</fullName>
    </recommendedName>
</protein>
<dbReference type="PANTHER" id="PTHR10264:SF19">
    <property type="entry name" value="AT06885P-RELATED"/>
    <property type="match status" value="1"/>
</dbReference>
<reference evidence="5" key="1">
    <citation type="submission" date="2016-05" db="EMBL/GenBank/DDBJ databases">
        <title>Comparative genomics of biotechnologically important yeasts.</title>
        <authorList>
            <consortium name="DOE Joint Genome Institute"/>
            <person name="Riley R."/>
            <person name="Haridas S."/>
            <person name="Wolfe K.H."/>
            <person name="Lopes M.R."/>
            <person name="Hittinger C.T."/>
            <person name="Goker M."/>
            <person name="Salamov A."/>
            <person name="Wisecaver J."/>
            <person name="Long T.M."/>
            <person name="Aerts A.L."/>
            <person name="Barry K."/>
            <person name="Choi C."/>
            <person name="Clum A."/>
            <person name="Coughlan A.Y."/>
            <person name="Deshpande S."/>
            <person name="Douglass A.P."/>
            <person name="Hanson S.J."/>
            <person name="Klenk H.-P."/>
            <person name="Labutti K."/>
            <person name="Lapidus A."/>
            <person name="Lindquist E."/>
            <person name="Lipzen A."/>
            <person name="Meier-Kolthoff J.P."/>
            <person name="Ohm R.A."/>
            <person name="Otillar R.P."/>
            <person name="Pangilinan J."/>
            <person name="Peng Y."/>
            <person name="Rokas A."/>
            <person name="Rosa C.A."/>
            <person name="Scheuner C."/>
            <person name="Sibirny A.A."/>
            <person name="Slot J.C."/>
            <person name="Stielow J.B."/>
            <person name="Sun H."/>
            <person name="Kurtzman C.P."/>
            <person name="Blackwell M."/>
            <person name="Grigoriev I.V."/>
            <person name="Jeffries T.W."/>
        </authorList>
    </citation>
    <scope>NUCLEOTIDE SEQUENCE [LARGE SCALE GENOMIC DNA]</scope>
    <source>
        <strain evidence="5">NRRL Y-12698</strain>
    </source>
</reference>
<dbReference type="FunFam" id="3.30.479.30:FF:000004">
    <property type="entry name" value="Putative membrane protease family, stomatin"/>
    <property type="match status" value="1"/>
</dbReference>
<keyword evidence="5" id="KW-1185">Reference proteome</keyword>
<dbReference type="PRINTS" id="PR00721">
    <property type="entry name" value="STOMATIN"/>
</dbReference>
<evidence type="ECO:0000313" key="4">
    <source>
        <dbReference type="EMBL" id="ODQ77939.1"/>
    </source>
</evidence>
<dbReference type="GO" id="GO:0098552">
    <property type="term" value="C:side of membrane"/>
    <property type="evidence" value="ECO:0007669"/>
    <property type="project" value="UniProtKB-ARBA"/>
</dbReference>
<dbReference type="Gene3D" id="6.10.250.2090">
    <property type="match status" value="1"/>
</dbReference>
<dbReference type="InterPro" id="IPR001972">
    <property type="entry name" value="Stomatin_HflK_fam"/>
</dbReference>
<accession>A0A1E3QJT2</accession>
<organism evidence="4 5">
    <name type="scientific">Babjeviella inositovora NRRL Y-12698</name>
    <dbReference type="NCBI Taxonomy" id="984486"/>
    <lineage>
        <taxon>Eukaryota</taxon>
        <taxon>Fungi</taxon>
        <taxon>Dikarya</taxon>
        <taxon>Ascomycota</taxon>
        <taxon>Saccharomycotina</taxon>
        <taxon>Pichiomycetes</taxon>
        <taxon>Serinales incertae sedis</taxon>
        <taxon>Babjeviella</taxon>
    </lineage>
</organism>
<dbReference type="OrthoDB" id="2105077at2759"/>
<dbReference type="AlphaFoldDB" id="A0A1E3QJT2"/>
<dbReference type="RefSeq" id="XP_018983267.1">
    <property type="nucleotide sequence ID" value="XM_019131975.1"/>
</dbReference>
<dbReference type="GeneID" id="30149828"/>
<evidence type="ECO:0000256" key="2">
    <source>
        <dbReference type="SAM" id="MobiDB-lite"/>
    </source>
</evidence>
<dbReference type="CDD" id="cd13437">
    <property type="entry name" value="SPFH_alloslipin"/>
    <property type="match status" value="1"/>
</dbReference>
<sequence length="323" mass="35516">MKVQSFAFELAVPGYDGWYPHAVDCFGNCFGTLGTIPCCICCPNPYKSVLQGNVGLITKFGKLYKAVDPGLVKVNILSEKLKSVSVMLTTAEVSQQNCMTKDNVNVYLTSVIYYQVIQPEVATFAVQDVRSALVERTHTTLRDVIGSRQLQDVIERREEIAEAISEIIGETVAAWGIHVESILIKDLALDSTVSKSLSMAAEAKRIGESKIITAKAEVESAKLMRKAADILASKAAMQIRYLDAMQQMAKTANSKVIFTPTQESFDNMTEKFENEYNQGQITNQPEGSSAGHLKKQNSGRDAFSTKDMLTNIAVQESYNSDIV</sequence>
<proteinExistence type="inferred from homology"/>
<dbReference type="PANTHER" id="PTHR10264">
    <property type="entry name" value="BAND 7 PROTEIN-RELATED"/>
    <property type="match status" value="1"/>
</dbReference>
<dbReference type="Pfam" id="PF01145">
    <property type="entry name" value="Band_7"/>
    <property type="match status" value="1"/>
</dbReference>
<dbReference type="SUPFAM" id="SSF117892">
    <property type="entry name" value="Band 7/SPFH domain"/>
    <property type="match status" value="1"/>
</dbReference>
<dbReference type="SMART" id="SM00244">
    <property type="entry name" value="PHB"/>
    <property type="match status" value="1"/>
</dbReference>